<protein>
    <submittedName>
        <fullName evidence="1">Uncharacterized protein</fullName>
    </submittedName>
</protein>
<feature type="non-terminal residue" evidence="1">
    <location>
        <position position="1"/>
    </location>
</feature>
<dbReference type="AlphaFoldDB" id="A0AAD6A5Z1"/>
<gene>
    <name evidence="1" type="ORF">JOQ06_004129</name>
</gene>
<organism evidence="1 2">
    <name type="scientific">Pogonophryne albipinna</name>
    <dbReference type="NCBI Taxonomy" id="1090488"/>
    <lineage>
        <taxon>Eukaryota</taxon>
        <taxon>Metazoa</taxon>
        <taxon>Chordata</taxon>
        <taxon>Craniata</taxon>
        <taxon>Vertebrata</taxon>
        <taxon>Euteleostomi</taxon>
        <taxon>Actinopterygii</taxon>
        <taxon>Neopterygii</taxon>
        <taxon>Teleostei</taxon>
        <taxon>Neoteleostei</taxon>
        <taxon>Acanthomorphata</taxon>
        <taxon>Eupercaria</taxon>
        <taxon>Perciformes</taxon>
        <taxon>Notothenioidei</taxon>
        <taxon>Pogonophryne</taxon>
    </lineage>
</organism>
<reference evidence="1" key="1">
    <citation type="submission" date="2022-11" db="EMBL/GenBank/DDBJ databases">
        <title>Chromosome-level genome of Pogonophryne albipinna.</title>
        <authorList>
            <person name="Jo E."/>
        </authorList>
    </citation>
    <scope>NUCLEOTIDE SEQUENCE</scope>
    <source>
        <strain evidence="1">SGF0006</strain>
        <tissue evidence="1">Muscle</tissue>
    </source>
</reference>
<dbReference type="EMBL" id="JAPTMU010000386">
    <property type="protein sequence ID" value="KAJ4918863.1"/>
    <property type="molecule type" value="Genomic_DNA"/>
</dbReference>
<comment type="caution">
    <text evidence="1">The sequence shown here is derived from an EMBL/GenBank/DDBJ whole genome shotgun (WGS) entry which is preliminary data.</text>
</comment>
<name>A0AAD6A5Z1_9TELE</name>
<accession>A0AAD6A5Z1</accession>
<keyword evidence="2" id="KW-1185">Reference proteome</keyword>
<dbReference type="Proteomes" id="UP001219934">
    <property type="component" value="Unassembled WGS sequence"/>
</dbReference>
<proteinExistence type="predicted"/>
<evidence type="ECO:0000313" key="1">
    <source>
        <dbReference type="EMBL" id="KAJ4918863.1"/>
    </source>
</evidence>
<sequence length="119" mass="12960">MVVLTTTTASGKQAKQLRGIHPAGGELTLLRLDHFVWTTSSGPLRLDHFVWTTSSERLLLHWGVDFGEEEENSLAQIAQASEDLAPGQPPDLIAEDGEETGIHGARAHVSVFEHLEAPQ</sequence>
<evidence type="ECO:0000313" key="2">
    <source>
        <dbReference type="Proteomes" id="UP001219934"/>
    </source>
</evidence>